<name>A0A7J7MVT5_9MAGN</name>
<gene>
    <name evidence="1" type="ORF">GIB67_042057</name>
</gene>
<dbReference type="GO" id="GO:0003700">
    <property type="term" value="F:DNA-binding transcription factor activity"/>
    <property type="evidence" value="ECO:0007669"/>
    <property type="project" value="InterPro"/>
</dbReference>
<dbReference type="PANTHER" id="PTHR46196">
    <property type="entry name" value="TRANSCRIPTION FACTOR BHLH155-LIKE ISOFORM X1-RELATED"/>
    <property type="match status" value="1"/>
</dbReference>
<protein>
    <submittedName>
        <fullName evidence="1">Uncharacterized protein</fullName>
    </submittedName>
</protein>
<dbReference type="Proteomes" id="UP000541444">
    <property type="component" value="Unassembled WGS sequence"/>
</dbReference>
<keyword evidence="2" id="KW-1185">Reference proteome</keyword>
<sequence>MTQQQWETYPVKIINLDDDCFLQFKPIDVPIRRFEERKEWGCGDSFGSNDKTTSTIEEEFVIKAETCDVEEIGVQPRANGPAMIISKEGELLLKDNFEGGATWAFEVGSQSMGCPIIVEDLSAPRQMLLEMLCQERGCFLEIADIVRGLGLTILKGVMEILNDKAWVRFTVEANRDVTRMEIFLSLVHLLGQTVKNSASSSKGTSISYMTERNNSHQAAILATGLASTLQ</sequence>
<evidence type="ECO:0000313" key="2">
    <source>
        <dbReference type="Proteomes" id="UP000541444"/>
    </source>
</evidence>
<dbReference type="OrthoDB" id="1883654at2759"/>
<comment type="caution">
    <text evidence="1">The sequence shown here is derived from an EMBL/GenBank/DDBJ whole genome shotgun (WGS) entry which is preliminary data.</text>
</comment>
<dbReference type="EMBL" id="JACGCM010001210">
    <property type="protein sequence ID" value="KAF6158976.1"/>
    <property type="molecule type" value="Genomic_DNA"/>
</dbReference>
<dbReference type="PANTHER" id="PTHR46196:SF4">
    <property type="entry name" value="TRANSCRIPTION FACTOR LHW"/>
    <property type="match status" value="1"/>
</dbReference>
<accession>A0A7J7MVT5</accession>
<organism evidence="1 2">
    <name type="scientific">Kingdonia uniflora</name>
    <dbReference type="NCBI Taxonomy" id="39325"/>
    <lineage>
        <taxon>Eukaryota</taxon>
        <taxon>Viridiplantae</taxon>
        <taxon>Streptophyta</taxon>
        <taxon>Embryophyta</taxon>
        <taxon>Tracheophyta</taxon>
        <taxon>Spermatophyta</taxon>
        <taxon>Magnoliopsida</taxon>
        <taxon>Ranunculales</taxon>
        <taxon>Circaeasteraceae</taxon>
        <taxon>Kingdonia</taxon>
    </lineage>
</organism>
<dbReference type="InterPro" id="IPR043561">
    <property type="entry name" value="LHW-like"/>
</dbReference>
<reference evidence="1 2" key="1">
    <citation type="journal article" date="2020" name="IScience">
        <title>Genome Sequencing of the Endangered Kingdonia uniflora (Circaeasteraceae, Ranunculales) Reveals Potential Mechanisms of Evolutionary Specialization.</title>
        <authorList>
            <person name="Sun Y."/>
            <person name="Deng T."/>
            <person name="Zhang A."/>
            <person name="Moore M.J."/>
            <person name="Landis J.B."/>
            <person name="Lin N."/>
            <person name="Zhang H."/>
            <person name="Zhang X."/>
            <person name="Huang J."/>
            <person name="Zhang X."/>
            <person name="Sun H."/>
            <person name="Wang H."/>
        </authorList>
    </citation>
    <scope>NUCLEOTIDE SEQUENCE [LARGE SCALE GENOMIC DNA]</scope>
    <source>
        <strain evidence="1">TB1705</strain>
        <tissue evidence="1">Leaf</tissue>
    </source>
</reference>
<proteinExistence type="predicted"/>
<evidence type="ECO:0000313" key="1">
    <source>
        <dbReference type="EMBL" id="KAF6158976.1"/>
    </source>
</evidence>
<dbReference type="AlphaFoldDB" id="A0A7J7MVT5"/>